<dbReference type="InterPro" id="IPR018087">
    <property type="entry name" value="Glyco_hydro_5_CS"/>
</dbReference>
<dbReference type="SMART" id="SM01064">
    <property type="entry name" value="CBM_10"/>
    <property type="match status" value="1"/>
</dbReference>
<organism evidence="5 6">
    <name type="scientific">Exilibacterium tricleocarpae</name>
    <dbReference type="NCBI Taxonomy" id="2591008"/>
    <lineage>
        <taxon>Bacteria</taxon>
        <taxon>Pseudomonadati</taxon>
        <taxon>Pseudomonadota</taxon>
        <taxon>Gammaproteobacteria</taxon>
        <taxon>Cellvibrionales</taxon>
        <taxon>Cellvibrionaceae</taxon>
        <taxon>Exilibacterium</taxon>
    </lineage>
</organism>
<accession>A0A545T283</accession>
<keyword evidence="1 3" id="KW-0378">Hydrolase</keyword>
<dbReference type="Gene3D" id="2.30.32.30">
    <property type="entry name" value="CBM10"/>
    <property type="match status" value="1"/>
</dbReference>
<dbReference type="InterPro" id="IPR002883">
    <property type="entry name" value="CBM10/Dockerin_dom"/>
</dbReference>
<dbReference type="Pfam" id="PF02013">
    <property type="entry name" value="CBM_10"/>
    <property type="match status" value="1"/>
</dbReference>
<evidence type="ECO:0000256" key="2">
    <source>
        <dbReference type="ARBA" id="ARBA00023295"/>
    </source>
</evidence>
<dbReference type="Proteomes" id="UP000319732">
    <property type="component" value="Unassembled WGS sequence"/>
</dbReference>
<comment type="similarity">
    <text evidence="3">Belongs to the glycosyl hydrolase 5 (cellulase A) family.</text>
</comment>
<keyword evidence="2 3" id="KW-0326">Glycosidase</keyword>
<protein>
    <submittedName>
        <fullName evidence="5">Cellulase family glycosylhydrolase</fullName>
    </submittedName>
</protein>
<dbReference type="InterPro" id="IPR036601">
    <property type="entry name" value="CBM10_sf"/>
</dbReference>
<dbReference type="PANTHER" id="PTHR34142:SF1">
    <property type="entry name" value="GLYCOSIDE HYDROLASE FAMILY 5 DOMAIN-CONTAINING PROTEIN"/>
    <property type="match status" value="1"/>
</dbReference>
<dbReference type="InterPro" id="IPR009031">
    <property type="entry name" value="CBM10"/>
</dbReference>
<gene>
    <name evidence="5" type="ORF">FKG94_19680</name>
</gene>
<sequence>MLDFTLPNLRFIPRLSIARLRPKKTVAAVAALCLAFLSQSVVAGFSISGTQLLDGNGNPFIMRGINHPHAWYNYRTSSFADIAATGANTIRVVLSDGQQFVRNSQEDVARVIRRCKDNRLVCVLEVHDVTGSGEASSAGTLENATQYWIDIAGALNGQEDYVIINIANEPYGNGLPASTWVNGHKNAIQRLRAAGLTHTLMVDAANWGQDWQEIMLNNATDVAGADALNNTMFSVHMYEVYQNRSKIESYISRFLNTHSLPLIVGEFGADHQGQNVDAESILAVSEHYGIGYIGWSWSGNSGCCTALDIVINFDPNNLSPWGALLINSENGIRATSVTASVYSDTPPPQSDTRRCNWYGTIFPLCRYQDTGWGWEDMQSCVGIVDCENQYGDGGVVDCPP</sequence>
<dbReference type="SUPFAM" id="SSF57615">
    <property type="entry name" value="Type X cellulose binding domain, CBDX"/>
    <property type="match status" value="1"/>
</dbReference>
<name>A0A545T283_9GAMM</name>
<evidence type="ECO:0000256" key="1">
    <source>
        <dbReference type="ARBA" id="ARBA00022801"/>
    </source>
</evidence>
<dbReference type="InterPro" id="IPR001547">
    <property type="entry name" value="Glyco_hydro_5"/>
</dbReference>
<evidence type="ECO:0000313" key="5">
    <source>
        <dbReference type="EMBL" id="TQV71337.1"/>
    </source>
</evidence>
<dbReference type="GO" id="GO:0004553">
    <property type="term" value="F:hydrolase activity, hydrolyzing O-glycosyl compounds"/>
    <property type="evidence" value="ECO:0007669"/>
    <property type="project" value="InterPro"/>
</dbReference>
<comment type="caution">
    <text evidence="5">The sequence shown here is derived from an EMBL/GenBank/DDBJ whole genome shotgun (WGS) entry which is preliminary data.</text>
</comment>
<reference evidence="5 6" key="1">
    <citation type="submission" date="2019-06" db="EMBL/GenBank/DDBJ databases">
        <title>Whole genome sequence for Cellvibrionaceae sp. R142.</title>
        <authorList>
            <person name="Wang G."/>
        </authorList>
    </citation>
    <scope>NUCLEOTIDE SEQUENCE [LARGE SCALE GENOMIC DNA]</scope>
    <source>
        <strain evidence="5 6">R142</strain>
    </source>
</reference>
<dbReference type="GO" id="GO:0030248">
    <property type="term" value="F:cellulose binding"/>
    <property type="evidence" value="ECO:0007669"/>
    <property type="project" value="InterPro"/>
</dbReference>
<evidence type="ECO:0000313" key="6">
    <source>
        <dbReference type="Proteomes" id="UP000319732"/>
    </source>
</evidence>
<dbReference type="InterPro" id="IPR017853">
    <property type="entry name" value="GH"/>
</dbReference>
<evidence type="ECO:0000259" key="4">
    <source>
        <dbReference type="PROSITE" id="PS51763"/>
    </source>
</evidence>
<proteinExistence type="inferred from homology"/>
<dbReference type="PROSITE" id="PS51763">
    <property type="entry name" value="CBM10"/>
    <property type="match status" value="1"/>
</dbReference>
<dbReference type="PROSITE" id="PS00659">
    <property type="entry name" value="GLYCOSYL_HYDROL_F5"/>
    <property type="match status" value="1"/>
</dbReference>
<dbReference type="Gene3D" id="3.20.20.80">
    <property type="entry name" value="Glycosidases"/>
    <property type="match status" value="1"/>
</dbReference>
<dbReference type="OrthoDB" id="220114at2"/>
<dbReference type="SUPFAM" id="SSF51445">
    <property type="entry name" value="(Trans)glycosidases"/>
    <property type="match status" value="1"/>
</dbReference>
<keyword evidence="6" id="KW-1185">Reference proteome</keyword>
<dbReference type="GO" id="GO:0009251">
    <property type="term" value="P:glucan catabolic process"/>
    <property type="evidence" value="ECO:0007669"/>
    <property type="project" value="TreeGrafter"/>
</dbReference>
<dbReference type="RefSeq" id="WP_142928655.1">
    <property type="nucleotide sequence ID" value="NZ_ML660100.1"/>
</dbReference>
<dbReference type="EMBL" id="VHSG01000021">
    <property type="protein sequence ID" value="TQV71337.1"/>
    <property type="molecule type" value="Genomic_DNA"/>
</dbReference>
<feature type="domain" description="CBM10" evidence="4">
    <location>
        <begin position="354"/>
        <end position="383"/>
    </location>
</feature>
<dbReference type="AlphaFoldDB" id="A0A545T283"/>
<dbReference type="PANTHER" id="PTHR34142">
    <property type="entry name" value="ENDO-BETA-1,4-GLUCANASE A"/>
    <property type="match status" value="1"/>
</dbReference>
<dbReference type="Pfam" id="PF00150">
    <property type="entry name" value="Cellulase"/>
    <property type="match status" value="1"/>
</dbReference>
<evidence type="ECO:0000256" key="3">
    <source>
        <dbReference type="RuleBase" id="RU361153"/>
    </source>
</evidence>